<feature type="transmembrane region" description="Helical" evidence="1">
    <location>
        <begin position="344"/>
        <end position="368"/>
    </location>
</feature>
<keyword evidence="1" id="KW-1133">Transmembrane helix</keyword>
<dbReference type="OrthoDB" id="344987at2"/>
<dbReference type="NCBIfam" id="NF047510">
    <property type="entry name" value="LIC_10190_fam"/>
    <property type="match status" value="1"/>
</dbReference>
<dbReference type="AlphaFoldDB" id="A0A410G1B5"/>
<dbReference type="EMBL" id="CP034951">
    <property type="protein sequence ID" value="QAA81057.1"/>
    <property type="molecule type" value="Genomic_DNA"/>
</dbReference>
<proteinExistence type="predicted"/>
<feature type="transmembrane region" description="Helical" evidence="1">
    <location>
        <begin position="272"/>
        <end position="289"/>
    </location>
</feature>
<organism evidence="3 4">
    <name type="scientific">Aequorivita ciconiae</name>
    <dbReference type="NCBI Taxonomy" id="2494375"/>
    <lineage>
        <taxon>Bacteria</taxon>
        <taxon>Pseudomonadati</taxon>
        <taxon>Bacteroidota</taxon>
        <taxon>Flavobacteriia</taxon>
        <taxon>Flavobacteriales</taxon>
        <taxon>Flavobacteriaceae</taxon>
        <taxon>Aequorivita</taxon>
    </lineage>
</organism>
<feature type="transmembrane region" description="Helical" evidence="1">
    <location>
        <begin position="6"/>
        <end position="26"/>
    </location>
</feature>
<keyword evidence="1" id="KW-0472">Membrane</keyword>
<dbReference type="KEGG" id="aev:EI546_04645"/>
<dbReference type="RefSeq" id="WP_128249449.1">
    <property type="nucleotide sequence ID" value="NZ_CP034951.1"/>
</dbReference>
<protein>
    <recommendedName>
        <fullName evidence="2">DUF8201 domain-containing protein</fullName>
    </recommendedName>
</protein>
<dbReference type="Pfam" id="PF26626">
    <property type="entry name" value="DUF8201"/>
    <property type="match status" value="1"/>
</dbReference>
<evidence type="ECO:0000313" key="4">
    <source>
        <dbReference type="Proteomes" id="UP000285517"/>
    </source>
</evidence>
<feature type="transmembrane region" description="Helical" evidence="1">
    <location>
        <begin position="100"/>
        <end position="120"/>
    </location>
</feature>
<reference evidence="3 4" key="1">
    <citation type="submission" date="2019-01" db="EMBL/GenBank/DDBJ databases">
        <title>Complete genome sequencing of Aequorivita sp. H23M31.</title>
        <authorList>
            <person name="Bae J.-W."/>
        </authorList>
    </citation>
    <scope>NUCLEOTIDE SEQUENCE [LARGE SCALE GENOMIC DNA]</scope>
    <source>
        <strain evidence="3 4">H23M31</strain>
    </source>
</reference>
<dbReference type="Proteomes" id="UP000285517">
    <property type="component" value="Chromosome"/>
</dbReference>
<evidence type="ECO:0000256" key="1">
    <source>
        <dbReference type="SAM" id="Phobius"/>
    </source>
</evidence>
<feature type="transmembrane region" description="Helical" evidence="1">
    <location>
        <begin position="164"/>
        <end position="186"/>
    </location>
</feature>
<feature type="transmembrane region" description="Helical" evidence="1">
    <location>
        <begin position="432"/>
        <end position="450"/>
    </location>
</feature>
<keyword evidence="1" id="KW-0812">Transmembrane</keyword>
<feature type="transmembrane region" description="Helical" evidence="1">
    <location>
        <begin position="380"/>
        <end position="397"/>
    </location>
</feature>
<feature type="transmembrane region" description="Helical" evidence="1">
    <location>
        <begin position="403"/>
        <end position="420"/>
    </location>
</feature>
<feature type="domain" description="DUF8201" evidence="2">
    <location>
        <begin position="1"/>
        <end position="408"/>
    </location>
</feature>
<dbReference type="InterPro" id="IPR058065">
    <property type="entry name" value="LIC_10190-like"/>
</dbReference>
<name>A0A410G1B5_9FLAO</name>
<gene>
    <name evidence="3" type="ORF">EI546_04645</name>
</gene>
<accession>A0A410G1B5</accession>
<feature type="transmembrane region" description="Helical" evidence="1">
    <location>
        <begin position="61"/>
        <end position="80"/>
    </location>
</feature>
<dbReference type="InterPro" id="IPR058514">
    <property type="entry name" value="DUF8201"/>
</dbReference>
<evidence type="ECO:0000259" key="2">
    <source>
        <dbReference type="Pfam" id="PF26626"/>
    </source>
</evidence>
<evidence type="ECO:0000313" key="3">
    <source>
        <dbReference type="EMBL" id="QAA81057.1"/>
    </source>
</evidence>
<sequence length="545" mass="64299">MLLILFYYLFLVVFLVPFGTFAERILRIRNNSFAITLLLGIVFQTALLTISAFFFRLNIEVFIGNVILYLFLLFWQKWDIKTKLIILKSEFSSWQSFFKILFLIMVILVLAKSSLLPFIIDNESYYLQTIKWFNEYGFVKGLGNLHIYLAQGSPWQVLQAGLNFSFFTDVINDINGFVFIVCTFFYLNEYHKQNRQTWIIYILVFNVLIFQFLDSPSPDLPILVLLPILFYWFIFQKNSKTAILFFVFLVFIKIILAPFVLLFLFWKLDPINRRYLVLTGLFFAILWVVKNSILSGYPLYPFTYFSLDVDWRTPEAILFIATVPENVGVFVQSTQWFSTVGSKLLFWIQMSGIAGIFNQSILLLFILFPFTKSFREGKQYKILYFIMLLHFVILLFTSPQFRFFLPEIFFFGAVIIREIVALIDKKNRLRKWIILSGVVLPLIFLFPMHLDNLTSNINHQATDSFEIKQILKPKPSSKFYAWEYEKKQRGNLEYYSPKGEEFFNVGNGKLPCITDSFLDYIERNFQIVPQLRTSDIRDGFFSKPL</sequence>
<keyword evidence="4" id="KW-1185">Reference proteome</keyword>
<feature type="transmembrane region" description="Helical" evidence="1">
    <location>
        <begin position="198"/>
        <end position="213"/>
    </location>
</feature>
<feature type="transmembrane region" description="Helical" evidence="1">
    <location>
        <begin position="242"/>
        <end position="266"/>
    </location>
</feature>
<feature type="transmembrane region" description="Helical" evidence="1">
    <location>
        <begin position="33"/>
        <end position="55"/>
    </location>
</feature>